<keyword evidence="1" id="KW-0732">Signal</keyword>
<name>A0ABP0T8Q9_9BRYO</name>
<feature type="signal peptide" evidence="1">
    <location>
        <begin position="1"/>
        <end position="26"/>
    </location>
</feature>
<dbReference type="Pfam" id="PF04398">
    <property type="entry name" value="DUF538"/>
    <property type="match status" value="1"/>
</dbReference>
<evidence type="ECO:0000313" key="2">
    <source>
        <dbReference type="EMBL" id="CAK9189707.1"/>
    </source>
</evidence>
<gene>
    <name evidence="2" type="ORF">CSSPTR1EN2_LOCUS358</name>
</gene>
<feature type="chain" id="PRO_5046413663" evidence="1">
    <location>
        <begin position="27"/>
        <end position="181"/>
    </location>
</feature>
<dbReference type="EMBL" id="OZ019893">
    <property type="protein sequence ID" value="CAK9189707.1"/>
    <property type="molecule type" value="Genomic_DNA"/>
</dbReference>
<dbReference type="InterPro" id="IPR036758">
    <property type="entry name" value="At5g01610-like"/>
</dbReference>
<dbReference type="Proteomes" id="UP001497512">
    <property type="component" value="Chromosome 1"/>
</dbReference>
<protein>
    <submittedName>
        <fullName evidence="2">Uncharacterized protein</fullName>
    </submittedName>
</protein>
<organism evidence="2 3">
    <name type="scientific">Sphagnum troendelagicum</name>
    <dbReference type="NCBI Taxonomy" id="128251"/>
    <lineage>
        <taxon>Eukaryota</taxon>
        <taxon>Viridiplantae</taxon>
        <taxon>Streptophyta</taxon>
        <taxon>Embryophyta</taxon>
        <taxon>Bryophyta</taxon>
        <taxon>Sphagnophytina</taxon>
        <taxon>Sphagnopsida</taxon>
        <taxon>Sphagnales</taxon>
        <taxon>Sphagnaceae</taxon>
        <taxon>Sphagnum</taxon>
    </lineage>
</organism>
<reference evidence="2 3" key="1">
    <citation type="submission" date="2024-02" db="EMBL/GenBank/DDBJ databases">
        <authorList>
            <consortium name="ELIXIR-Norway"/>
            <consortium name="Elixir Norway"/>
        </authorList>
    </citation>
    <scope>NUCLEOTIDE SEQUENCE [LARGE SCALE GENOMIC DNA]</scope>
</reference>
<sequence length="181" mass="19630">MARVQGLFLDDLAAAVMCVMMAFALASSAEAAAAAVSSEKSLATSSSDAYEKIETYGFPRGILPPTVTGYNLEANGRFVLYLEGDCRVLIEEKYPLEYDKVITGVLSYGQLEELQGIRVKAFFVWWDITTISRNSNDLLFVIGLLSAKFPLANFDDPPVCERKKVDVLLLAGGGGVSGTVW</sequence>
<dbReference type="Gene3D" id="2.30.240.10">
    <property type="entry name" value="At5g01610-like"/>
    <property type="match status" value="1"/>
</dbReference>
<dbReference type="InterPro" id="IPR007493">
    <property type="entry name" value="DUF538"/>
</dbReference>
<evidence type="ECO:0000256" key="1">
    <source>
        <dbReference type="SAM" id="SignalP"/>
    </source>
</evidence>
<proteinExistence type="predicted"/>
<keyword evidence="3" id="KW-1185">Reference proteome</keyword>
<dbReference type="SUPFAM" id="SSF141562">
    <property type="entry name" value="At5g01610-like"/>
    <property type="match status" value="1"/>
</dbReference>
<evidence type="ECO:0000313" key="3">
    <source>
        <dbReference type="Proteomes" id="UP001497512"/>
    </source>
</evidence>
<accession>A0ABP0T8Q9</accession>
<dbReference type="PANTHER" id="PTHR31676">
    <property type="entry name" value="T31J12.3 PROTEIN-RELATED"/>
    <property type="match status" value="1"/>
</dbReference>
<dbReference type="PANTHER" id="PTHR31676:SF76">
    <property type="entry name" value="OS05G0362300 PROTEIN"/>
    <property type="match status" value="1"/>
</dbReference>